<feature type="chain" id="PRO_5046389715" evidence="1">
    <location>
        <begin position="22"/>
        <end position="816"/>
    </location>
</feature>
<dbReference type="RefSeq" id="WP_407029757.1">
    <property type="nucleotide sequence ID" value="NZ_JAQGEF010000001.1"/>
</dbReference>
<feature type="signal peptide" evidence="1">
    <location>
        <begin position="1"/>
        <end position="21"/>
    </location>
</feature>
<dbReference type="Proteomes" id="UP001210231">
    <property type="component" value="Unassembled WGS sequence"/>
</dbReference>
<dbReference type="NCBIfam" id="TIGR04131">
    <property type="entry name" value="Bac_Flav_CTERM"/>
    <property type="match status" value="1"/>
</dbReference>
<dbReference type="Pfam" id="PF13585">
    <property type="entry name" value="CHU_C"/>
    <property type="match status" value="1"/>
</dbReference>
<evidence type="ECO:0000313" key="4">
    <source>
        <dbReference type="Proteomes" id="UP001210231"/>
    </source>
</evidence>
<feature type="domain" description="PKD-like" evidence="2">
    <location>
        <begin position="293"/>
        <end position="359"/>
    </location>
</feature>
<evidence type="ECO:0000259" key="2">
    <source>
        <dbReference type="Pfam" id="PF19408"/>
    </source>
</evidence>
<sequence length="816" mass="86922">MNRILLCLISCGMLLVSQALGQSQPCPPNINFSSGTLRNWSASTGLVGKSTTDYPFPNTMTSIIPEYTISNSGIVVNSFPGVDHYGKFPIIPTINGYAYGYSVQLGSTATSHDLATNERAPGGFMRSITYSISVPAGDVTVPYTMTYAYAMVLENGTHNSINQPLFRATLKAGGNVVVCASPEYFLPTFDDAGNGNGGGSSTGATLDSAKALANGFKLSPELFLSYSGTGGGQGGSGTWLQDVWTKDWTEVTFDLAPYRGQTVTLTFESVNCSPGAHFAYAYVALRKLCDGLEISGDKVACTNGLVTYSIPALANATYTWTVPPSWQIVSGEGTSIIQVKPGSNTGRITVHQVNSCTDLKDTIDVMTSTPTIAGKLTGGDLLCAGINSSVITLDGNNGSILHWIKSTDGVSWLPFSYTENVFTARNLNETTYYAAVVQNGASCSEETTNSVLISVDAQSNAGKISPPYTDICLGNVAMPVLEVTGTVGNLINWQHSYNGSDWDNFSPELKDLFYQPMPVSETNYYRVITKNGICAADTGAAAVINYYPVPYPMAVIFPDTSVICFGKTATLSANVSAGTGYTWSNSGVVSSVTTNYLSGSSFVMRAIASPASTTDVVLSVFNEGCPVVFKDTFHIKVLAPVLVNAGKDTAVVIGQPMQFYATTDAAESSQFSWSPATGLNNARIPNPVGLYNVSSPDVITYLVTVETTDGCIGTDAITVKVFKTPATIFIPDAFTPNKDGLNDDLKPILVGIQQLNFFRVYNRWGELIFDTNRVNGGWNGSYKGIPQASGNYVYNVQAIDYAGKIVNQKGTVMLIR</sequence>
<reference evidence="3 4" key="1">
    <citation type="submission" date="2022-12" db="EMBL/GenBank/DDBJ databases">
        <title>Chitinophagaceae gen. sp. nov., a new member of the family Chitinophagaceae, isolated from soil in a chemical factory.</title>
        <authorList>
            <person name="Ke Z."/>
        </authorList>
    </citation>
    <scope>NUCLEOTIDE SEQUENCE [LARGE SCALE GENOMIC DNA]</scope>
    <source>
        <strain evidence="3 4">LY-5</strain>
    </source>
</reference>
<dbReference type="Pfam" id="PF19408">
    <property type="entry name" value="PKD_6"/>
    <property type="match status" value="1"/>
</dbReference>
<evidence type="ECO:0000256" key="1">
    <source>
        <dbReference type="SAM" id="SignalP"/>
    </source>
</evidence>
<keyword evidence="1" id="KW-0732">Signal</keyword>
<evidence type="ECO:0000313" key="3">
    <source>
        <dbReference type="EMBL" id="MDA3613426.1"/>
    </source>
</evidence>
<dbReference type="InterPro" id="IPR045829">
    <property type="entry name" value="PKD_6"/>
</dbReference>
<gene>
    <name evidence="3" type="ORF">O3P16_01290</name>
</gene>
<proteinExistence type="predicted"/>
<dbReference type="InterPro" id="IPR026341">
    <property type="entry name" value="T9SS_type_B"/>
</dbReference>
<organism evidence="3 4">
    <name type="scientific">Polluticaenibacter yanchengensis</name>
    <dbReference type="NCBI Taxonomy" id="3014562"/>
    <lineage>
        <taxon>Bacteria</taxon>
        <taxon>Pseudomonadati</taxon>
        <taxon>Bacteroidota</taxon>
        <taxon>Chitinophagia</taxon>
        <taxon>Chitinophagales</taxon>
        <taxon>Chitinophagaceae</taxon>
        <taxon>Polluticaenibacter</taxon>
    </lineage>
</organism>
<dbReference type="EMBL" id="JAQGEF010000001">
    <property type="protein sequence ID" value="MDA3613426.1"/>
    <property type="molecule type" value="Genomic_DNA"/>
</dbReference>
<comment type="caution">
    <text evidence="3">The sequence shown here is derived from an EMBL/GenBank/DDBJ whole genome shotgun (WGS) entry which is preliminary data.</text>
</comment>
<protein>
    <submittedName>
        <fullName evidence="3">Gliding motility-associated C-terminal domain-containing protein</fullName>
    </submittedName>
</protein>
<keyword evidence="4" id="KW-1185">Reference proteome</keyword>
<accession>A0ABT4UF46</accession>
<name>A0ABT4UF46_9BACT</name>